<evidence type="ECO:0000256" key="3">
    <source>
        <dbReference type="ARBA" id="ARBA00022769"/>
    </source>
</evidence>
<dbReference type="InterPro" id="IPR003583">
    <property type="entry name" value="Hlx-hairpin-Hlx_DNA-bd_motif"/>
</dbReference>
<reference evidence="11 12" key="1">
    <citation type="submission" date="2023-03" db="EMBL/GenBank/DDBJ databases">
        <title>Host association and intracellularity evolved multiple times independently in the Rickettsiales.</title>
        <authorList>
            <person name="Castelli M."/>
            <person name="Nardi T."/>
            <person name="Gammuto L."/>
            <person name="Bellinzona G."/>
            <person name="Sabaneyeva E."/>
            <person name="Potekhin A."/>
            <person name="Serra V."/>
            <person name="Petroni G."/>
            <person name="Sassera D."/>
        </authorList>
    </citation>
    <scope>NUCLEOTIDE SEQUENCE [LARGE SCALE GENOMIC DNA]</scope>
    <source>
        <strain evidence="11 12">Sr 2-6</strain>
    </source>
</reference>
<dbReference type="PANTHER" id="PTHR30562">
    <property type="entry name" value="UVRC/OXIDOREDUCTASE"/>
    <property type="match status" value="1"/>
</dbReference>
<dbReference type="PROSITE" id="PS50164">
    <property type="entry name" value="GIY_YIG"/>
    <property type="match status" value="1"/>
</dbReference>
<evidence type="ECO:0000256" key="5">
    <source>
        <dbReference type="ARBA" id="ARBA00023204"/>
    </source>
</evidence>
<dbReference type="InterPro" id="IPR001943">
    <property type="entry name" value="UVR_dom"/>
</dbReference>
<evidence type="ECO:0000256" key="4">
    <source>
        <dbReference type="ARBA" id="ARBA00022881"/>
    </source>
</evidence>
<evidence type="ECO:0000313" key="12">
    <source>
        <dbReference type="Proteomes" id="UP001291687"/>
    </source>
</evidence>
<dbReference type="InterPro" id="IPR004791">
    <property type="entry name" value="UvrC"/>
</dbReference>
<feature type="domain" description="UvrC family homology region profile" evidence="10">
    <location>
        <begin position="252"/>
        <end position="480"/>
    </location>
</feature>
<keyword evidence="2 7" id="KW-0227">DNA damage</keyword>
<comment type="similarity">
    <text evidence="7">Belongs to the UvrC family.</text>
</comment>
<keyword evidence="6 7" id="KW-0742">SOS response</keyword>
<dbReference type="Pfam" id="PF02151">
    <property type="entry name" value="UVR"/>
    <property type="match status" value="1"/>
</dbReference>
<dbReference type="NCBIfam" id="TIGR00194">
    <property type="entry name" value="uvrC"/>
    <property type="match status" value="1"/>
</dbReference>
<dbReference type="HAMAP" id="MF_00203">
    <property type="entry name" value="UvrC"/>
    <property type="match status" value="1"/>
</dbReference>
<dbReference type="SMART" id="SM00278">
    <property type="entry name" value="HhH1"/>
    <property type="match status" value="2"/>
</dbReference>
<name>A0ABU5ND21_9RICK</name>
<gene>
    <name evidence="7" type="primary">uvrC</name>
    <name evidence="11" type="ORF">Megvenef_01055</name>
</gene>
<dbReference type="InterPro" id="IPR047296">
    <property type="entry name" value="GIY-YIG_UvrC_Cho"/>
</dbReference>
<dbReference type="EMBL" id="JARJFB010000079">
    <property type="protein sequence ID" value="MEA0971083.1"/>
    <property type="molecule type" value="Genomic_DNA"/>
</dbReference>
<dbReference type="Proteomes" id="UP001291687">
    <property type="component" value="Unassembled WGS sequence"/>
</dbReference>
<keyword evidence="5 7" id="KW-0234">DNA repair</keyword>
<dbReference type="Pfam" id="PF22920">
    <property type="entry name" value="UvrC_RNaseH"/>
    <property type="match status" value="1"/>
</dbReference>
<dbReference type="CDD" id="cd10434">
    <property type="entry name" value="GIY-YIG_UvrC_Cho"/>
    <property type="match status" value="1"/>
</dbReference>
<dbReference type="Gene3D" id="1.10.150.20">
    <property type="entry name" value="5' to 3' exonuclease, C-terminal subdomain"/>
    <property type="match status" value="1"/>
</dbReference>
<dbReference type="SUPFAM" id="SSF46600">
    <property type="entry name" value="C-terminal UvrC-binding domain of UvrB"/>
    <property type="match status" value="1"/>
</dbReference>
<evidence type="ECO:0000259" key="8">
    <source>
        <dbReference type="PROSITE" id="PS50151"/>
    </source>
</evidence>
<comment type="function">
    <text evidence="7">The UvrABC repair system catalyzes the recognition and processing of DNA lesions. UvrC both incises the 5' and 3' sides of the lesion. The N-terminal half is responsible for the 3' incision and the C-terminal half is responsible for the 5' incision.</text>
</comment>
<dbReference type="Pfam" id="PF01541">
    <property type="entry name" value="GIY-YIG"/>
    <property type="match status" value="1"/>
</dbReference>
<dbReference type="Gene3D" id="4.10.860.10">
    <property type="entry name" value="UVR domain"/>
    <property type="match status" value="1"/>
</dbReference>
<dbReference type="InterPro" id="IPR035901">
    <property type="entry name" value="GIY-YIG_endonuc_sf"/>
</dbReference>
<dbReference type="Gene3D" id="3.30.420.340">
    <property type="entry name" value="UvrC, RNAse H endonuclease domain"/>
    <property type="match status" value="1"/>
</dbReference>
<keyword evidence="3 7" id="KW-0228">DNA excision</keyword>
<dbReference type="Gene3D" id="3.40.1440.10">
    <property type="entry name" value="GIY-YIG endonuclease"/>
    <property type="match status" value="1"/>
</dbReference>
<feature type="domain" description="GIY-YIG" evidence="9">
    <location>
        <begin position="16"/>
        <end position="92"/>
    </location>
</feature>
<dbReference type="InterPro" id="IPR050066">
    <property type="entry name" value="UvrABC_protein_C"/>
</dbReference>
<dbReference type="PROSITE" id="PS50165">
    <property type="entry name" value="UVRC"/>
    <property type="match status" value="1"/>
</dbReference>
<comment type="subunit">
    <text evidence="7">Interacts with UvrB in an incision complex.</text>
</comment>
<dbReference type="SUPFAM" id="SSF82771">
    <property type="entry name" value="GIY-YIG endonuclease"/>
    <property type="match status" value="1"/>
</dbReference>
<evidence type="ECO:0000256" key="1">
    <source>
        <dbReference type="ARBA" id="ARBA00022490"/>
    </source>
</evidence>
<accession>A0ABU5ND21</accession>
<evidence type="ECO:0000256" key="7">
    <source>
        <dbReference type="HAMAP-Rule" id="MF_00203"/>
    </source>
</evidence>
<dbReference type="PROSITE" id="PS50151">
    <property type="entry name" value="UVR"/>
    <property type="match status" value="1"/>
</dbReference>
<dbReference type="InterPro" id="IPR038476">
    <property type="entry name" value="UvrC_RNase_H_dom_sf"/>
</dbReference>
<organism evidence="11 12">
    <name type="scientific">Candidatus Megaera venefica</name>
    <dbReference type="NCBI Taxonomy" id="2055910"/>
    <lineage>
        <taxon>Bacteria</taxon>
        <taxon>Pseudomonadati</taxon>
        <taxon>Pseudomonadota</taxon>
        <taxon>Alphaproteobacteria</taxon>
        <taxon>Rickettsiales</taxon>
        <taxon>Rickettsiaceae</taxon>
        <taxon>Candidatus Megaera</taxon>
    </lineage>
</organism>
<evidence type="ECO:0000313" key="11">
    <source>
        <dbReference type="EMBL" id="MEA0971083.1"/>
    </source>
</evidence>
<dbReference type="SMART" id="SM00465">
    <property type="entry name" value="GIYc"/>
    <property type="match status" value="1"/>
</dbReference>
<dbReference type="PANTHER" id="PTHR30562:SF1">
    <property type="entry name" value="UVRABC SYSTEM PROTEIN C"/>
    <property type="match status" value="1"/>
</dbReference>
<evidence type="ECO:0000259" key="10">
    <source>
        <dbReference type="PROSITE" id="PS50165"/>
    </source>
</evidence>
<dbReference type="InterPro" id="IPR000305">
    <property type="entry name" value="GIY-YIG_endonuc"/>
</dbReference>
<dbReference type="RefSeq" id="WP_410519762.1">
    <property type="nucleotide sequence ID" value="NZ_JARJFB010000079.1"/>
</dbReference>
<proteinExistence type="inferred from homology"/>
<keyword evidence="1 7" id="KW-0963">Cytoplasm</keyword>
<dbReference type="InterPro" id="IPR036876">
    <property type="entry name" value="UVR_dom_sf"/>
</dbReference>
<dbReference type="SUPFAM" id="SSF47781">
    <property type="entry name" value="RuvA domain 2-like"/>
    <property type="match status" value="1"/>
</dbReference>
<evidence type="ECO:0000256" key="6">
    <source>
        <dbReference type="ARBA" id="ARBA00023236"/>
    </source>
</evidence>
<dbReference type="InterPro" id="IPR010994">
    <property type="entry name" value="RuvA_2-like"/>
</dbReference>
<dbReference type="Pfam" id="PF14520">
    <property type="entry name" value="HHH_5"/>
    <property type="match status" value="1"/>
</dbReference>
<protein>
    <recommendedName>
        <fullName evidence="7">UvrABC system protein C</fullName>
        <shortName evidence="7">Protein UvrC</shortName>
    </recommendedName>
    <alternativeName>
        <fullName evidence="7">Excinuclease ABC subunit C</fullName>
    </alternativeName>
</protein>
<feature type="domain" description="UVR" evidence="8">
    <location>
        <begin position="202"/>
        <end position="237"/>
    </location>
</feature>
<keyword evidence="4 7" id="KW-0267">Excision nuclease</keyword>
<dbReference type="Pfam" id="PF08459">
    <property type="entry name" value="UvrC_RNaseH_dom"/>
    <property type="match status" value="1"/>
</dbReference>
<evidence type="ECO:0000259" key="9">
    <source>
        <dbReference type="PROSITE" id="PS50164"/>
    </source>
</evidence>
<comment type="caution">
    <text evidence="11">The sequence shown here is derived from an EMBL/GenBank/DDBJ whole genome shotgun (WGS) entry which is preliminary data.</text>
</comment>
<dbReference type="InterPro" id="IPR001162">
    <property type="entry name" value="UvrC_RNase_H_dom"/>
</dbReference>
<evidence type="ECO:0000256" key="2">
    <source>
        <dbReference type="ARBA" id="ARBA00022763"/>
    </source>
</evidence>
<sequence length="605" mass="69062">MQGTELIKSYIANTPELPGVYRIFDSDKNTIYIGKAKNLKNRLSQYTLELKGKNKIMVSLACYVEYSITESESAALLLEGQLIKKFKPKFNILLKDDKSFPYIKLRLDHEYPQLLKFRGKNLTDGKFFGPFASPAHVDTTILELQKIFRLRSCSDNYFATRTRPCLQYQIQRCYAPCVNKISKPDYDDLVREVQAFLTGKNHALQTMLSNKMEQFSNELNYEKAAEIRDRIKAISYVQLKSQNSHDLNDADVIALASKNGVFCIQIFLYRSHQPCGNQAYFPSHTDNEISNEEVLGSFLIQLYQTKIPPKDILISHELEDKIIYVDALKQLHHLDIKISTPKRGAKSKIMENALYNAELSLQKHLLMGAKNHTALVDIQSLFNLNWPLQRIEVYDNSHIQGAFPVGAMIVAGPDGFEKKEYRLFNIKDEPTSSFGGDDYAMLREVLRRRLKRLKSEPQRKPDLMIIDGGKGHMNVVSGIMSELGLHVPFVCMSKGVDRNSGKEQFHIPGHNVFTLDKNNPTMKYLQILRDEVHNFAIKNHRHKRSSAIKYSSLDMVPGIGSARKKALLNYFGSFNAIADATESELKKVDGISEELAKTIHRFLRV</sequence>
<keyword evidence="12" id="KW-1185">Reference proteome</keyword>
<comment type="subcellular location">
    <subcellularLocation>
        <location evidence="7">Cytoplasm</location>
    </subcellularLocation>
</comment>